<dbReference type="InterPro" id="IPR006674">
    <property type="entry name" value="HD_domain"/>
</dbReference>
<dbReference type="Gene3D" id="1.10.3210.10">
    <property type="entry name" value="Hypothetical protein af1432"/>
    <property type="match status" value="1"/>
</dbReference>
<feature type="compositionally biased region" description="Polar residues" evidence="1">
    <location>
        <begin position="188"/>
        <end position="197"/>
    </location>
</feature>
<keyword evidence="4" id="KW-1185">Reference proteome</keyword>
<dbReference type="Gene3D" id="3.30.70.2760">
    <property type="match status" value="1"/>
</dbReference>
<dbReference type="AlphaFoldDB" id="A0A2H3JHQ8"/>
<protein>
    <recommendedName>
        <fullName evidence="2">HD/PDEase domain-containing protein</fullName>
    </recommendedName>
</protein>
<dbReference type="PANTHER" id="PTHR11373:SF4">
    <property type="entry name" value="DEOXYNUCLEOSIDE TRIPHOSPHATE TRIPHOSPHOHYDROLASE SAMHD1"/>
    <property type="match status" value="1"/>
</dbReference>
<feature type="compositionally biased region" description="Polar residues" evidence="1">
    <location>
        <begin position="900"/>
        <end position="911"/>
    </location>
</feature>
<feature type="compositionally biased region" description="Basic and acidic residues" evidence="1">
    <location>
        <begin position="926"/>
        <end position="939"/>
    </location>
</feature>
<feature type="region of interest" description="Disordered" evidence="1">
    <location>
        <begin position="176"/>
        <end position="197"/>
    </location>
</feature>
<dbReference type="CDD" id="cd00077">
    <property type="entry name" value="HDc"/>
    <property type="match status" value="1"/>
</dbReference>
<reference evidence="3 4" key="1">
    <citation type="journal article" date="2012" name="Science">
        <title>The Paleozoic origin of enzymatic lignin decomposition reconstructed from 31 fungal genomes.</title>
        <authorList>
            <person name="Floudas D."/>
            <person name="Binder M."/>
            <person name="Riley R."/>
            <person name="Barry K."/>
            <person name="Blanchette R.A."/>
            <person name="Henrissat B."/>
            <person name="Martinez A.T."/>
            <person name="Otillar R."/>
            <person name="Spatafora J.W."/>
            <person name="Yadav J.S."/>
            <person name="Aerts A."/>
            <person name="Benoit I."/>
            <person name="Boyd A."/>
            <person name="Carlson A."/>
            <person name="Copeland A."/>
            <person name="Coutinho P.M."/>
            <person name="de Vries R.P."/>
            <person name="Ferreira P."/>
            <person name="Findley K."/>
            <person name="Foster B."/>
            <person name="Gaskell J."/>
            <person name="Glotzer D."/>
            <person name="Gorecki P."/>
            <person name="Heitman J."/>
            <person name="Hesse C."/>
            <person name="Hori C."/>
            <person name="Igarashi K."/>
            <person name="Jurgens J.A."/>
            <person name="Kallen N."/>
            <person name="Kersten P."/>
            <person name="Kohler A."/>
            <person name="Kuees U."/>
            <person name="Kumar T.K.A."/>
            <person name="Kuo A."/>
            <person name="LaButti K."/>
            <person name="Larrondo L.F."/>
            <person name="Lindquist E."/>
            <person name="Ling A."/>
            <person name="Lombard V."/>
            <person name="Lucas S."/>
            <person name="Lundell T."/>
            <person name="Martin R."/>
            <person name="McLaughlin D.J."/>
            <person name="Morgenstern I."/>
            <person name="Morin E."/>
            <person name="Murat C."/>
            <person name="Nagy L.G."/>
            <person name="Nolan M."/>
            <person name="Ohm R.A."/>
            <person name="Patyshakuliyeva A."/>
            <person name="Rokas A."/>
            <person name="Ruiz-Duenas F.J."/>
            <person name="Sabat G."/>
            <person name="Salamov A."/>
            <person name="Samejima M."/>
            <person name="Schmutz J."/>
            <person name="Slot J.C."/>
            <person name="St John F."/>
            <person name="Stenlid J."/>
            <person name="Sun H."/>
            <person name="Sun S."/>
            <person name="Syed K."/>
            <person name="Tsang A."/>
            <person name="Wiebenga A."/>
            <person name="Young D."/>
            <person name="Pisabarro A."/>
            <person name="Eastwood D.C."/>
            <person name="Martin F."/>
            <person name="Cullen D."/>
            <person name="Grigoriev I.V."/>
            <person name="Hibbett D.S."/>
        </authorList>
    </citation>
    <scope>NUCLEOTIDE SEQUENCE [LARGE SCALE GENOMIC DNA]</scope>
    <source>
        <strain evidence="3 4">MD-104</strain>
    </source>
</reference>
<feature type="region of interest" description="Disordered" evidence="1">
    <location>
        <begin position="860"/>
        <end position="954"/>
    </location>
</feature>
<dbReference type="SUPFAM" id="SSF109604">
    <property type="entry name" value="HD-domain/PDEase-like"/>
    <property type="match status" value="1"/>
</dbReference>
<gene>
    <name evidence="3" type="ORF">WOLCODRAFT_71312</name>
</gene>
<dbReference type="OMA" id="IVFWYKP"/>
<evidence type="ECO:0000256" key="1">
    <source>
        <dbReference type="SAM" id="MobiDB-lite"/>
    </source>
</evidence>
<evidence type="ECO:0000313" key="3">
    <source>
        <dbReference type="EMBL" id="PCH41716.1"/>
    </source>
</evidence>
<name>A0A2H3JHQ8_WOLCO</name>
<dbReference type="STRING" id="742152.A0A2H3JHQ8"/>
<dbReference type="InterPro" id="IPR050135">
    <property type="entry name" value="dGTPase-like"/>
</dbReference>
<dbReference type="Pfam" id="PF01966">
    <property type="entry name" value="HD"/>
    <property type="match status" value="1"/>
</dbReference>
<proteinExistence type="predicted"/>
<dbReference type="SMART" id="SM00471">
    <property type="entry name" value="HDc"/>
    <property type="match status" value="1"/>
</dbReference>
<dbReference type="GO" id="GO:0006203">
    <property type="term" value="P:dGTP catabolic process"/>
    <property type="evidence" value="ECO:0007669"/>
    <property type="project" value="TreeGrafter"/>
</dbReference>
<evidence type="ECO:0000313" key="4">
    <source>
        <dbReference type="Proteomes" id="UP000218811"/>
    </source>
</evidence>
<dbReference type="OrthoDB" id="9991235at2759"/>
<dbReference type="InterPro" id="IPR003607">
    <property type="entry name" value="HD/PDEase_dom"/>
</dbReference>
<accession>A0A2H3JHQ8</accession>
<dbReference type="GO" id="GO:0005634">
    <property type="term" value="C:nucleus"/>
    <property type="evidence" value="ECO:0007669"/>
    <property type="project" value="TreeGrafter"/>
</dbReference>
<evidence type="ECO:0000259" key="2">
    <source>
        <dbReference type="SMART" id="SM00471"/>
    </source>
</evidence>
<dbReference type="Proteomes" id="UP000218811">
    <property type="component" value="Unassembled WGS sequence"/>
</dbReference>
<dbReference type="EMBL" id="KB468113">
    <property type="protein sequence ID" value="PCH41716.1"/>
    <property type="molecule type" value="Genomic_DNA"/>
</dbReference>
<dbReference type="GO" id="GO:0008832">
    <property type="term" value="F:dGTPase activity"/>
    <property type="evidence" value="ECO:0007669"/>
    <property type="project" value="TreeGrafter"/>
</dbReference>
<feature type="domain" description="HD/PDEase" evidence="2">
    <location>
        <begin position="480"/>
        <end position="791"/>
    </location>
</feature>
<organism evidence="3 4">
    <name type="scientific">Wolfiporia cocos (strain MD-104)</name>
    <name type="common">Brown rot fungus</name>
    <dbReference type="NCBI Taxonomy" id="742152"/>
    <lineage>
        <taxon>Eukaryota</taxon>
        <taxon>Fungi</taxon>
        <taxon>Dikarya</taxon>
        <taxon>Basidiomycota</taxon>
        <taxon>Agaricomycotina</taxon>
        <taxon>Agaricomycetes</taxon>
        <taxon>Polyporales</taxon>
        <taxon>Phaeolaceae</taxon>
        <taxon>Wolfiporia</taxon>
    </lineage>
</organism>
<sequence>MQPHASPSAAVDVQSEAEQRMQMEESLKRSVTIVFWYKPKCAPIRLHMELSTFPLFQLSQCTQLVTDLGMSPSAFVDVYNPYASAWEQQAMSAVRVVESEQRLLFRARKNLLEGLSDTDCPGIHEEVKLQRRLQGRQSSAASKLSKKRAVPDDVVVEESLHKQIRTEGVPAEVQYLDPQLPRGPPTPTSRNSSIGIPEPSISTDIFPTMASAPHSRFVNMLPPPEPPTVAMSAFQSTPTARRWPNDYPVCELADGFRQMDALIAAQPGTTQRVAFERVFACRYVKSTVCRHRGVWRRARADVRERFESMGVDPCAVWTEFIKHVEGGTGRTDVSGRGRPRSRPMLGGEMMVVMVPEMQMLQQGEDGNEPVERAVPVMGSLGPPPPDLDEGKLCCIGGLGNSCETAQSIVDMRLMESDDDVVGQQVASAMASLDEKRYIKDWVYDYVSFTRELFEIIDTPQFQRLRKIKQLGTSYYIWPGASHNRFEHCLGVGYLAQEMATHLQKTQPELGITRRDIKCVTIAGLCHDLGHGPWSHVWDGIFIPRALPGSKWCHEDASEMMFDDLVEDNEIEISEEDVSFIKALIAGDPKRCLRKDEKPFLFEIVANKRNGLDVDKLIFSARAIGNQICYNFKDASQIYELFHTRFSLHKRIYNHKSAKAIEHMIVDALLVAEPHLKFANDIRNPKKYLHLTDDLRGRIEASDSPELAEARAIFHRVNKRDLYKCVDYKVFSYTQYDYLGTHFTPERIVQAAQADGLDDVDPQLAEELDAKHVIVDLSRLHYGMREKNPLDSVSFYSKHNRNFCGLANREDLTLLLPSEFEEVLLRIYTRDSRFFGRIQAGYNALLREMQSKTVSHQPNLMLDLMPPLDDDEFLSDSPPQPRPRDKRPFSRVQSADARLSSAVTHLSPNSFTAVPRNYPGRLASPTKDSKKERVQKRGPDEAGLGTTPTKKAKLT</sequence>
<dbReference type="PANTHER" id="PTHR11373">
    <property type="entry name" value="DEOXYNUCLEOSIDE TRIPHOSPHATE TRIPHOSPHOHYDROLASE"/>
    <property type="match status" value="1"/>
</dbReference>